<feature type="transmembrane region" description="Helical" evidence="1">
    <location>
        <begin position="159"/>
        <end position="179"/>
    </location>
</feature>
<evidence type="ECO:0000313" key="2">
    <source>
        <dbReference type="EMBL" id="ADZ10065.1"/>
    </source>
</evidence>
<dbReference type="Proteomes" id="UP000007490">
    <property type="component" value="Chromosome"/>
</dbReference>
<feature type="transmembrane region" description="Helical" evidence="1">
    <location>
        <begin position="191"/>
        <end position="208"/>
    </location>
</feature>
<evidence type="ECO:0000256" key="1">
    <source>
        <dbReference type="SAM" id="Phobius"/>
    </source>
</evidence>
<gene>
    <name evidence="2" type="ordered locus">Metbo_1843</name>
</gene>
<feature type="transmembrane region" description="Helical" evidence="1">
    <location>
        <begin position="16"/>
        <end position="38"/>
    </location>
</feature>
<dbReference type="EMBL" id="CP002551">
    <property type="protein sequence ID" value="ADZ10065.1"/>
    <property type="molecule type" value="Genomic_DNA"/>
</dbReference>
<dbReference type="STRING" id="877455.Metbo_1843"/>
<reference evidence="2 3" key="2">
    <citation type="journal article" date="2014" name="Int. J. Syst. Evol. Microbiol.">
        <title>Methanobacterium paludis sp. nov. and a novel strain of Methanobacterium lacus isolated from northern peatlands.</title>
        <authorList>
            <person name="Cadillo-Quiroz H."/>
            <person name="Brauer S.L."/>
            <person name="Goodson N."/>
            <person name="Yavitt J.B."/>
            <person name="Zinder S.H."/>
        </authorList>
    </citation>
    <scope>NUCLEOTIDE SEQUENCE [LARGE SCALE GENOMIC DNA]</scope>
    <source>
        <strain evidence="2 3">AL-21</strain>
    </source>
</reference>
<dbReference type="RefSeq" id="WP_013645416.1">
    <property type="nucleotide sequence ID" value="NC_015216.1"/>
</dbReference>
<keyword evidence="1" id="KW-0472">Membrane</keyword>
<feature type="transmembrane region" description="Helical" evidence="1">
    <location>
        <begin position="58"/>
        <end position="81"/>
    </location>
</feature>
<evidence type="ECO:0000313" key="3">
    <source>
        <dbReference type="Proteomes" id="UP000007490"/>
    </source>
</evidence>
<dbReference type="KEGG" id="mel:Metbo_1843"/>
<dbReference type="InterPro" id="IPR009339">
    <property type="entry name" value="DUF998"/>
</dbReference>
<dbReference type="OrthoDB" id="46160at2157"/>
<feature type="transmembrane region" description="Helical" evidence="1">
    <location>
        <begin position="126"/>
        <end position="147"/>
    </location>
</feature>
<organism evidence="2 3">
    <name type="scientific">Methanobacterium lacus (strain AL-21)</name>
    <dbReference type="NCBI Taxonomy" id="877455"/>
    <lineage>
        <taxon>Archaea</taxon>
        <taxon>Methanobacteriati</taxon>
        <taxon>Methanobacteriota</taxon>
        <taxon>Methanomada group</taxon>
        <taxon>Methanobacteria</taxon>
        <taxon>Methanobacteriales</taxon>
        <taxon>Methanobacteriaceae</taxon>
        <taxon>Methanobacterium</taxon>
    </lineage>
</organism>
<accession>F0TAJ3</accession>
<keyword evidence="3" id="KW-1185">Reference proteome</keyword>
<dbReference type="HOGENOM" id="CLU_1292044_0_0_2"/>
<protein>
    <recommendedName>
        <fullName evidence="4">DUF998 domain-containing protein</fullName>
    </recommendedName>
</protein>
<keyword evidence="1" id="KW-1133">Transmembrane helix</keyword>
<dbReference type="AlphaFoldDB" id="F0TAJ3"/>
<dbReference type="eggNOG" id="arCOG02008">
    <property type="taxonomic scope" value="Archaea"/>
</dbReference>
<evidence type="ECO:0008006" key="4">
    <source>
        <dbReference type="Google" id="ProtNLM"/>
    </source>
</evidence>
<proteinExistence type="predicted"/>
<dbReference type="GeneID" id="10278300"/>
<name>F0TAJ3_METLA</name>
<keyword evidence="1" id="KW-0812">Transmembrane</keyword>
<reference evidence="3" key="1">
    <citation type="submission" date="2011-02" db="EMBL/GenBank/DDBJ databases">
        <title>Complete sequence of Methanobacterium sp. AL-21.</title>
        <authorList>
            <consortium name="US DOE Joint Genome Institute"/>
            <person name="Lucas S."/>
            <person name="Copeland A."/>
            <person name="Lapidus A."/>
            <person name="Cheng J.-F."/>
            <person name="Goodwin L."/>
            <person name="Pitluck S."/>
            <person name="Chertkov O."/>
            <person name="Detter J.C."/>
            <person name="Han C."/>
            <person name="Tapia R."/>
            <person name="Land M."/>
            <person name="Hauser L."/>
            <person name="Kyrpides N."/>
            <person name="Ivanova N."/>
            <person name="Mikhailova N."/>
            <person name="Pagani I."/>
            <person name="Cadillo-Quiroz H."/>
            <person name="Imachi H."/>
            <person name="Zinder S."/>
            <person name="Liu W."/>
            <person name="Woyke T."/>
        </authorList>
    </citation>
    <scope>NUCLEOTIDE SEQUENCE [LARGE SCALE GENOMIC DNA]</scope>
    <source>
        <strain evidence="3">AL-21</strain>
    </source>
</reference>
<dbReference type="Pfam" id="PF06197">
    <property type="entry name" value="DUF998"/>
    <property type="match status" value="1"/>
</dbReference>
<sequence>MTNNNSRDSYQKHQKIFALCGIVAPILFTVLVIIESLLRPGYSQILNDVSDLGLGPYALIQNISFMVFGLLSIGFAMGLGANLPNRAGKAVKWLVTVFGLCIILAGVTLLSAPGDVTYAKDVVSHGLVSAVAFLLIIIAMFLTWLALRNSNNDIWGHYRLFSLICGLFSIITLVILSYTQFYSYHGASERLFIAVWMIWIEGTGLKLYSLSNS</sequence>
<feature type="transmembrane region" description="Helical" evidence="1">
    <location>
        <begin position="93"/>
        <end position="114"/>
    </location>
</feature>